<dbReference type="InterPro" id="IPR015422">
    <property type="entry name" value="PyrdxlP-dep_Trfase_small"/>
</dbReference>
<keyword evidence="4" id="KW-0032">Aminotransferase</keyword>
<evidence type="ECO:0000256" key="1">
    <source>
        <dbReference type="ARBA" id="ARBA00001933"/>
    </source>
</evidence>
<evidence type="ECO:0000256" key="3">
    <source>
        <dbReference type="RuleBase" id="RU003560"/>
    </source>
</evidence>
<organism evidence="4 5">
    <name type="scientific">Catellatospora bangladeshensis</name>
    <dbReference type="NCBI Taxonomy" id="310355"/>
    <lineage>
        <taxon>Bacteria</taxon>
        <taxon>Bacillati</taxon>
        <taxon>Actinomycetota</taxon>
        <taxon>Actinomycetes</taxon>
        <taxon>Micromonosporales</taxon>
        <taxon>Micromonosporaceae</taxon>
        <taxon>Catellatospora</taxon>
    </lineage>
</organism>
<dbReference type="GO" id="GO:0030170">
    <property type="term" value="F:pyridoxal phosphate binding"/>
    <property type="evidence" value="ECO:0007669"/>
    <property type="project" value="InterPro"/>
</dbReference>
<evidence type="ECO:0000313" key="5">
    <source>
        <dbReference type="Proteomes" id="UP000601223"/>
    </source>
</evidence>
<comment type="cofactor">
    <cofactor evidence="1">
        <name>pyridoxal 5'-phosphate</name>
        <dbReference type="ChEBI" id="CHEBI:597326"/>
    </cofactor>
</comment>
<dbReference type="AlphaFoldDB" id="A0A8J3JLR1"/>
<proteinExistence type="inferred from homology"/>
<gene>
    <name evidence="4" type="ORF">Cba03nite_61580</name>
</gene>
<dbReference type="NCBIfam" id="NF005453">
    <property type="entry name" value="PRK07046.1"/>
    <property type="match status" value="1"/>
</dbReference>
<keyword evidence="4" id="KW-0808">Transferase</keyword>
<keyword evidence="5" id="KW-1185">Reference proteome</keyword>
<evidence type="ECO:0000313" key="4">
    <source>
        <dbReference type="EMBL" id="GIF84809.1"/>
    </source>
</evidence>
<dbReference type="InterPro" id="IPR005814">
    <property type="entry name" value="Aminotrans_3"/>
</dbReference>
<keyword evidence="2 3" id="KW-0663">Pyridoxal phosphate</keyword>
<dbReference type="Gene3D" id="3.40.640.10">
    <property type="entry name" value="Type I PLP-dependent aspartate aminotransferase-like (Major domain)"/>
    <property type="match status" value="1"/>
</dbReference>
<dbReference type="InterPro" id="IPR015421">
    <property type="entry name" value="PyrdxlP-dep_Trfase_major"/>
</dbReference>
<dbReference type="RefSeq" id="WP_203753671.1">
    <property type="nucleotide sequence ID" value="NZ_BONF01000041.1"/>
</dbReference>
<comment type="similarity">
    <text evidence="3">Belongs to the class-III pyridoxal-phosphate-dependent aminotransferase family.</text>
</comment>
<dbReference type="InterPro" id="IPR015424">
    <property type="entry name" value="PyrdxlP-dep_Trfase"/>
</dbReference>
<comment type="caution">
    <text evidence="4">The sequence shown here is derived from an EMBL/GenBank/DDBJ whole genome shotgun (WGS) entry which is preliminary data.</text>
</comment>
<protein>
    <submittedName>
        <fullName evidence="4">Aminotransferase</fullName>
    </submittedName>
</protein>
<name>A0A8J3JLR1_9ACTN</name>
<sequence>MTGIDRSRVEALVKRERDRYHADHPGSRRVHEQAGHLFGRVPMTWMSKWVGGFPLAYATAHGNRVTDVDGHEYVDFALGDTGAMAGHSPRATVAAVQRRIGVDGGITTMLPTEDAEWVGAELTRRFGLPRWSFTLSATDANRWAVRLARLVTGKPKLLVFSYCYHGSVDETFVVIGPDGLPASRPGNVAPAVDPTTTTRVAEWNDLAAVERELAHGDVAAILAEPALTNIGIVLPEPGFLDGLRELATRYGTLLMIDETHTFSAGPGGMTARDGLRPDVFVIGKAIGGGIPSGAYGLTEEVADRVHRITAAGSADIVDVGGVGGTLAGNALSLAAMRATLGEVLTDGAFAHMISLAGAYTEDVRRVLDETGVPWSITQLGARAEYRFTRPAPRSGGESAAAADDLLDEYMHLFTLNRGILMTPFHNMALMCPDTSPADISYHTETFTQAVTDLLA</sequence>
<dbReference type="Pfam" id="PF00202">
    <property type="entry name" value="Aminotran_3"/>
    <property type="match status" value="1"/>
</dbReference>
<reference evidence="4 5" key="1">
    <citation type="submission" date="2021-01" db="EMBL/GenBank/DDBJ databases">
        <title>Whole genome shotgun sequence of Catellatospora bangladeshensis NBRC 107357.</title>
        <authorList>
            <person name="Komaki H."/>
            <person name="Tamura T."/>
        </authorList>
    </citation>
    <scope>NUCLEOTIDE SEQUENCE [LARGE SCALE GENOMIC DNA]</scope>
    <source>
        <strain evidence="4 5">NBRC 107357</strain>
    </source>
</reference>
<evidence type="ECO:0000256" key="2">
    <source>
        <dbReference type="ARBA" id="ARBA00022898"/>
    </source>
</evidence>
<dbReference type="PANTHER" id="PTHR43713">
    <property type="entry name" value="GLUTAMATE-1-SEMIALDEHYDE 2,1-AMINOMUTASE"/>
    <property type="match status" value="1"/>
</dbReference>
<dbReference type="PANTHER" id="PTHR43713:SF3">
    <property type="entry name" value="GLUTAMATE-1-SEMIALDEHYDE 2,1-AMINOMUTASE 1, CHLOROPLASTIC-RELATED"/>
    <property type="match status" value="1"/>
</dbReference>
<dbReference type="SUPFAM" id="SSF53383">
    <property type="entry name" value="PLP-dependent transferases"/>
    <property type="match status" value="1"/>
</dbReference>
<dbReference type="Proteomes" id="UP000601223">
    <property type="component" value="Unassembled WGS sequence"/>
</dbReference>
<dbReference type="Gene3D" id="3.90.1150.10">
    <property type="entry name" value="Aspartate Aminotransferase, domain 1"/>
    <property type="match status" value="1"/>
</dbReference>
<dbReference type="EMBL" id="BONF01000041">
    <property type="protein sequence ID" value="GIF84809.1"/>
    <property type="molecule type" value="Genomic_DNA"/>
</dbReference>
<dbReference type="GO" id="GO:0008483">
    <property type="term" value="F:transaminase activity"/>
    <property type="evidence" value="ECO:0007669"/>
    <property type="project" value="UniProtKB-KW"/>
</dbReference>
<accession>A0A8J3JLR1</accession>